<protein>
    <recommendedName>
        <fullName evidence="4">WD40 repeat protein poxJ</fullName>
    </recommendedName>
    <alternativeName>
        <fullName evidence="5">Oxaleimides biosynthesis cluster protein J</fullName>
    </alternativeName>
</protein>
<dbReference type="OMA" id="YSHNTRD"/>
<feature type="repeat" description="WD" evidence="6">
    <location>
        <begin position="261"/>
        <end position="295"/>
    </location>
</feature>
<keyword evidence="3" id="KW-0677">Repeat</keyword>
<feature type="region of interest" description="Disordered" evidence="7">
    <location>
        <begin position="1"/>
        <end position="21"/>
    </location>
</feature>
<organism evidence="8 9">
    <name type="scientific">Penicillium roqueforti (strain FM164)</name>
    <dbReference type="NCBI Taxonomy" id="1365484"/>
    <lineage>
        <taxon>Eukaryota</taxon>
        <taxon>Fungi</taxon>
        <taxon>Dikarya</taxon>
        <taxon>Ascomycota</taxon>
        <taxon>Pezizomycotina</taxon>
        <taxon>Eurotiomycetes</taxon>
        <taxon>Eurotiomycetidae</taxon>
        <taxon>Eurotiales</taxon>
        <taxon>Aspergillaceae</taxon>
        <taxon>Penicillium</taxon>
    </lineage>
</organism>
<dbReference type="EMBL" id="HG792015">
    <property type="protein sequence ID" value="CDM28618.1"/>
    <property type="molecule type" value="Genomic_DNA"/>
</dbReference>
<evidence type="ECO:0000256" key="3">
    <source>
        <dbReference type="ARBA" id="ARBA00022737"/>
    </source>
</evidence>
<evidence type="ECO:0000256" key="1">
    <source>
        <dbReference type="ARBA" id="ARBA00007830"/>
    </source>
</evidence>
<dbReference type="FunFam" id="2.130.10.10:FF:000190">
    <property type="entry name" value="Nuclear pore complex subunit"/>
    <property type="match status" value="1"/>
</dbReference>
<evidence type="ECO:0000313" key="8">
    <source>
        <dbReference type="EMBL" id="CDM28618.1"/>
    </source>
</evidence>
<dbReference type="InterPro" id="IPR015943">
    <property type="entry name" value="WD40/YVTN_repeat-like_dom_sf"/>
</dbReference>
<reference evidence="8" key="1">
    <citation type="journal article" date="2014" name="Nat. Commun.">
        <title>Multiple recent horizontal transfers of a large genomic region in cheese making fungi.</title>
        <authorList>
            <person name="Cheeseman K."/>
            <person name="Ropars J."/>
            <person name="Renault P."/>
            <person name="Dupont J."/>
            <person name="Gouzy J."/>
            <person name="Branca A."/>
            <person name="Abraham A.L."/>
            <person name="Ceppi M."/>
            <person name="Conseiller E."/>
            <person name="Debuchy R."/>
            <person name="Malagnac F."/>
            <person name="Goarin A."/>
            <person name="Silar P."/>
            <person name="Lacoste S."/>
            <person name="Sallet E."/>
            <person name="Bensimon A."/>
            <person name="Giraud T."/>
            <person name="Brygoo Y."/>
        </authorList>
    </citation>
    <scope>NUCLEOTIDE SEQUENCE [LARGE SCALE GENOMIC DNA]</scope>
    <source>
        <strain evidence="8">FM164</strain>
    </source>
</reference>
<dbReference type="Pfam" id="PF00400">
    <property type="entry name" value="WD40"/>
    <property type="match status" value="4"/>
</dbReference>
<evidence type="ECO:0000256" key="7">
    <source>
        <dbReference type="SAM" id="MobiDB-lite"/>
    </source>
</evidence>
<sequence>MAFNAQNTTNQGDISQDAILDHPPEDSISELAWSPIANHLAVSSWDHNVRIYDVTRSVKGEGKAMFSFGGPVLSCAWSPDGSKVVGAGADGSARLVDLASGNPTTAQAQQVAQHDAPVRSVRMVQIPNSQVPIVVTGSWDRTVKYWDLRQSTPLGVLECSERVYAMEICQGQLLVALADRQISLVNLNQPTSVFKTLQSPLKHQTRTICWIPDGSGFAVGSIEGRCGVNYIDDAKKQSNFTFRCQRTPKDNDPKNQLVYSVNAVSFHPRYHTFSTAGSDGTYCFWDKDAHHRLKSFPAVGHSITSTAFNLDGSIFAYAIGYDWSKGYAYNTRDYPTKIALHPVSDAECKPKATMTTRR</sequence>
<evidence type="ECO:0000256" key="4">
    <source>
        <dbReference type="ARBA" id="ARBA00074082"/>
    </source>
</evidence>
<gene>
    <name evidence="8" type="ORF">PROQFM164_S01g002429</name>
</gene>
<dbReference type="InterPro" id="IPR036322">
    <property type="entry name" value="WD40_repeat_dom_sf"/>
</dbReference>
<dbReference type="Proteomes" id="UP000030686">
    <property type="component" value="Unassembled WGS sequence"/>
</dbReference>
<evidence type="ECO:0000256" key="2">
    <source>
        <dbReference type="ARBA" id="ARBA00022574"/>
    </source>
</evidence>
<dbReference type="Gene3D" id="2.130.10.10">
    <property type="entry name" value="YVTN repeat-like/Quinoprotein amine dehydrogenase"/>
    <property type="match status" value="1"/>
</dbReference>
<feature type="compositionally biased region" description="Polar residues" evidence="7">
    <location>
        <begin position="1"/>
        <end position="14"/>
    </location>
</feature>
<evidence type="ECO:0000256" key="6">
    <source>
        <dbReference type="PROSITE-ProRule" id="PRU00221"/>
    </source>
</evidence>
<evidence type="ECO:0000256" key="5">
    <source>
        <dbReference type="ARBA" id="ARBA00081246"/>
    </source>
</evidence>
<dbReference type="STRING" id="1365484.W6PWH4"/>
<keyword evidence="2 6" id="KW-0853">WD repeat</keyword>
<proteinExistence type="inferred from homology"/>
<dbReference type="PANTHER" id="PTHR10971">
    <property type="entry name" value="MRNA EXPORT FACTOR AND BUB3"/>
    <property type="match status" value="1"/>
</dbReference>
<dbReference type="SUPFAM" id="SSF50978">
    <property type="entry name" value="WD40 repeat-like"/>
    <property type="match status" value="1"/>
</dbReference>
<feature type="repeat" description="WD" evidence="6">
    <location>
        <begin position="134"/>
        <end position="156"/>
    </location>
</feature>
<keyword evidence="9" id="KW-1185">Reference proteome</keyword>
<comment type="similarity">
    <text evidence="1">Belongs to the WD repeat rae1 family.</text>
</comment>
<name>W6PWH4_PENRF</name>
<dbReference type="OrthoDB" id="256303at2759"/>
<evidence type="ECO:0000313" key="9">
    <source>
        <dbReference type="Proteomes" id="UP000030686"/>
    </source>
</evidence>
<dbReference type="InterPro" id="IPR001680">
    <property type="entry name" value="WD40_rpt"/>
</dbReference>
<dbReference type="SMART" id="SM00320">
    <property type="entry name" value="WD40"/>
    <property type="match status" value="6"/>
</dbReference>
<dbReference type="PROSITE" id="PS50082">
    <property type="entry name" value="WD_REPEATS_2"/>
    <property type="match status" value="2"/>
</dbReference>
<dbReference type="AlphaFoldDB" id="W6PWH4"/>
<accession>W6PWH4</accession>